<gene>
    <name evidence="11" type="ORF">dsmv_0137</name>
</gene>
<evidence type="ECO:0000259" key="9">
    <source>
        <dbReference type="PROSITE" id="PS50110"/>
    </source>
</evidence>
<comment type="catalytic activity">
    <reaction evidence="1">
        <text>ATP + protein L-histidine = ADP + protein N-phospho-L-histidine.</text>
        <dbReference type="EC" id="2.7.13.3"/>
    </reaction>
</comment>
<keyword evidence="5" id="KW-0805">Transcription regulation</keyword>
<dbReference type="InterPro" id="IPR013656">
    <property type="entry name" value="PAS_4"/>
</dbReference>
<dbReference type="Pfam" id="PF02518">
    <property type="entry name" value="HATPase_c"/>
    <property type="match status" value="1"/>
</dbReference>
<dbReference type="SMART" id="SM00387">
    <property type="entry name" value="HATPase_c"/>
    <property type="match status" value="1"/>
</dbReference>
<evidence type="ECO:0000256" key="1">
    <source>
        <dbReference type="ARBA" id="ARBA00000085"/>
    </source>
</evidence>
<dbReference type="PRINTS" id="PR00344">
    <property type="entry name" value="BCTRLSENSOR"/>
</dbReference>
<dbReference type="AlphaFoldDB" id="S7TTK3"/>
<feature type="modified residue" description="4-aspartylphosphate" evidence="7">
    <location>
        <position position="53"/>
    </location>
</feature>
<name>S7TTK3_DESML</name>
<evidence type="ECO:0000259" key="10">
    <source>
        <dbReference type="PROSITE" id="PS50113"/>
    </source>
</evidence>
<sequence length="499" mass="55907">MDKRLLLVDDEDDIREILSIYLADLGYAVDAVADGVEALEVYRRERPPLVITDIKMPGIDGIDLLREIKQMDSDTEVIMITGHGDLDLAIKSLKHEATDFITKPINHDILDLAVNRAWEKITMRRQIREHTENIHRLVQEELRVTRHKYHQLFEAAPCYITVQDRHLKITESNRLFKSHFGDAAGLSCYAAYKHRQEPCPECPVLMTFDDGESHRTETVVTAKDGRQYNVLITTAPLRDAAGRITHVMEMSIDITQIRQLQDQLTNLGLLISSVSHGVKGLLTGMDGGIYMLRSGIRKEDIALMEEGMEIVRQMGMRLRKQVLDILYYAKTRELQTEKVEVQAFAESVANTVVPKAEAAGVAFVRMFDPSPGVMEIDPDVATAALVNILENAIDACSEKMDKAAHQVVFTVKGEPDAVLFEVQDDGIGMDRETREKMFTLFFSSKGNKGTGLGLFIAHKMVDQHGGDITVDSTPGKGSRFRIRLPRMQPGKNARPLNGG</sequence>
<dbReference type="PANTHER" id="PTHR43547">
    <property type="entry name" value="TWO-COMPONENT HISTIDINE KINASE"/>
    <property type="match status" value="1"/>
</dbReference>
<dbReference type="PROSITE" id="PS50113">
    <property type="entry name" value="PAC"/>
    <property type="match status" value="1"/>
</dbReference>
<comment type="caution">
    <text evidence="11">The sequence shown here is derived from an EMBL/GenBank/DDBJ whole genome shotgun (WGS) entry which is preliminary data.</text>
</comment>
<feature type="domain" description="Response regulatory" evidence="9">
    <location>
        <begin position="4"/>
        <end position="118"/>
    </location>
</feature>
<dbReference type="Gene3D" id="3.30.450.20">
    <property type="entry name" value="PAS domain"/>
    <property type="match status" value="1"/>
</dbReference>
<keyword evidence="12" id="KW-1185">Reference proteome</keyword>
<dbReference type="InterPro" id="IPR001789">
    <property type="entry name" value="Sig_transdc_resp-reg_receiver"/>
</dbReference>
<dbReference type="InterPro" id="IPR003594">
    <property type="entry name" value="HATPase_dom"/>
</dbReference>
<dbReference type="InterPro" id="IPR004358">
    <property type="entry name" value="Sig_transdc_His_kin-like_C"/>
</dbReference>
<dbReference type="SUPFAM" id="SSF55785">
    <property type="entry name" value="PYP-like sensor domain (PAS domain)"/>
    <property type="match status" value="1"/>
</dbReference>
<organism evidence="11 12">
    <name type="scientific">Desulfococcus multivorans DSM 2059</name>
    <dbReference type="NCBI Taxonomy" id="1121405"/>
    <lineage>
        <taxon>Bacteria</taxon>
        <taxon>Pseudomonadati</taxon>
        <taxon>Thermodesulfobacteriota</taxon>
        <taxon>Desulfobacteria</taxon>
        <taxon>Desulfobacterales</taxon>
        <taxon>Desulfococcaceae</taxon>
        <taxon>Desulfococcus</taxon>
    </lineage>
</organism>
<evidence type="ECO:0000256" key="5">
    <source>
        <dbReference type="ARBA" id="ARBA00023015"/>
    </source>
</evidence>
<dbReference type="GO" id="GO:0000155">
    <property type="term" value="F:phosphorelay sensor kinase activity"/>
    <property type="evidence" value="ECO:0007669"/>
    <property type="project" value="TreeGrafter"/>
</dbReference>
<evidence type="ECO:0000259" key="8">
    <source>
        <dbReference type="PROSITE" id="PS50109"/>
    </source>
</evidence>
<dbReference type="RefSeq" id="WP_020876326.1">
    <property type="nucleotide sequence ID" value="NZ_ATHJ01000083.1"/>
</dbReference>
<dbReference type="FunFam" id="3.40.50.2300:FF:000018">
    <property type="entry name" value="DNA-binding transcriptional regulator NtrC"/>
    <property type="match status" value="1"/>
</dbReference>
<dbReference type="PANTHER" id="PTHR43547:SF2">
    <property type="entry name" value="HYBRID SIGNAL TRANSDUCTION HISTIDINE KINASE C"/>
    <property type="match status" value="1"/>
</dbReference>
<accession>S7TTK3</accession>
<dbReference type="InterPro" id="IPR035965">
    <property type="entry name" value="PAS-like_dom_sf"/>
</dbReference>
<reference evidence="11 12" key="1">
    <citation type="journal article" date="2013" name="Genome Announc.">
        <title>Draft genome sequences for three mercury-methylating, sulfate-reducing bacteria.</title>
        <authorList>
            <person name="Brown S.D."/>
            <person name="Hurt R.A.Jr."/>
            <person name="Gilmour C.C."/>
            <person name="Elias D.A."/>
        </authorList>
    </citation>
    <scope>NUCLEOTIDE SEQUENCE [LARGE SCALE GENOMIC DNA]</scope>
    <source>
        <strain evidence="11 12">DSM 2059</strain>
    </source>
</reference>
<dbReference type="InterPro" id="IPR036890">
    <property type="entry name" value="HATPase_C_sf"/>
</dbReference>
<feature type="domain" description="PAC" evidence="10">
    <location>
        <begin position="214"/>
        <end position="266"/>
    </location>
</feature>
<dbReference type="Proteomes" id="UP000014977">
    <property type="component" value="Unassembled WGS sequence"/>
</dbReference>
<dbReference type="PATRIC" id="fig|1121405.3.peg.2000"/>
<evidence type="ECO:0000313" key="11">
    <source>
        <dbReference type="EMBL" id="EPR40412.1"/>
    </source>
</evidence>
<dbReference type="SUPFAM" id="SSF52172">
    <property type="entry name" value="CheY-like"/>
    <property type="match status" value="1"/>
</dbReference>
<dbReference type="PROSITE" id="PS50110">
    <property type="entry name" value="RESPONSE_REGULATORY"/>
    <property type="match status" value="1"/>
</dbReference>
<dbReference type="Gene3D" id="3.30.565.10">
    <property type="entry name" value="Histidine kinase-like ATPase, C-terminal domain"/>
    <property type="match status" value="1"/>
</dbReference>
<dbReference type="InterPro" id="IPR000700">
    <property type="entry name" value="PAS-assoc_C"/>
</dbReference>
<dbReference type="STRING" id="897.B2D07_03930"/>
<dbReference type="Gene3D" id="3.40.50.2300">
    <property type="match status" value="1"/>
</dbReference>
<dbReference type="InterPro" id="IPR005467">
    <property type="entry name" value="His_kinase_dom"/>
</dbReference>
<evidence type="ECO:0000256" key="7">
    <source>
        <dbReference type="PROSITE-ProRule" id="PRU00169"/>
    </source>
</evidence>
<dbReference type="eggNOG" id="COG4191">
    <property type="taxonomic scope" value="Bacteria"/>
</dbReference>
<evidence type="ECO:0000256" key="3">
    <source>
        <dbReference type="ARBA" id="ARBA00022553"/>
    </source>
</evidence>
<dbReference type="OrthoDB" id="9805967at2"/>
<feature type="domain" description="Histidine kinase" evidence="8">
    <location>
        <begin position="273"/>
        <end position="488"/>
    </location>
</feature>
<dbReference type="PROSITE" id="PS50109">
    <property type="entry name" value="HIS_KIN"/>
    <property type="match status" value="1"/>
</dbReference>
<evidence type="ECO:0000256" key="6">
    <source>
        <dbReference type="ARBA" id="ARBA00023163"/>
    </source>
</evidence>
<evidence type="ECO:0000313" key="12">
    <source>
        <dbReference type="Proteomes" id="UP000014977"/>
    </source>
</evidence>
<dbReference type="eggNOG" id="COG2204">
    <property type="taxonomic scope" value="Bacteria"/>
</dbReference>
<evidence type="ECO:0000256" key="2">
    <source>
        <dbReference type="ARBA" id="ARBA00012438"/>
    </source>
</evidence>
<dbReference type="SMART" id="SM00448">
    <property type="entry name" value="REC"/>
    <property type="match status" value="1"/>
</dbReference>
<dbReference type="Pfam" id="PF00072">
    <property type="entry name" value="Response_reg"/>
    <property type="match status" value="1"/>
</dbReference>
<keyword evidence="6" id="KW-0804">Transcription</keyword>
<evidence type="ECO:0000256" key="4">
    <source>
        <dbReference type="ARBA" id="ARBA00023012"/>
    </source>
</evidence>
<dbReference type="Pfam" id="PF08448">
    <property type="entry name" value="PAS_4"/>
    <property type="match status" value="1"/>
</dbReference>
<dbReference type="InterPro" id="IPR000014">
    <property type="entry name" value="PAS"/>
</dbReference>
<keyword evidence="4" id="KW-0902">Two-component regulatory system</keyword>
<dbReference type="NCBIfam" id="TIGR00229">
    <property type="entry name" value="sensory_box"/>
    <property type="match status" value="1"/>
</dbReference>
<dbReference type="CDD" id="cd00075">
    <property type="entry name" value="HATPase"/>
    <property type="match status" value="1"/>
</dbReference>
<protein>
    <recommendedName>
        <fullName evidence="2">histidine kinase</fullName>
        <ecNumber evidence="2">2.7.13.3</ecNumber>
    </recommendedName>
</protein>
<dbReference type="EMBL" id="ATHJ01000083">
    <property type="protein sequence ID" value="EPR40412.1"/>
    <property type="molecule type" value="Genomic_DNA"/>
</dbReference>
<dbReference type="SUPFAM" id="SSF55874">
    <property type="entry name" value="ATPase domain of HSP90 chaperone/DNA topoisomerase II/histidine kinase"/>
    <property type="match status" value="1"/>
</dbReference>
<dbReference type="EC" id="2.7.13.3" evidence="2"/>
<keyword evidence="3 7" id="KW-0597">Phosphoprotein</keyword>
<dbReference type="InterPro" id="IPR011006">
    <property type="entry name" value="CheY-like_superfamily"/>
</dbReference>
<proteinExistence type="predicted"/>